<evidence type="ECO:0000313" key="3">
    <source>
        <dbReference type="EMBL" id="VUG18864.1"/>
    </source>
</evidence>
<dbReference type="Gene3D" id="1.25.40.1010">
    <property type="match status" value="1"/>
</dbReference>
<dbReference type="PIRSF" id="PIRSF000422">
    <property type="entry name" value="N-terminal-AcTrfase-A_aux_su"/>
    <property type="match status" value="1"/>
</dbReference>
<accession>A0A7D9H308</accession>
<dbReference type="InterPro" id="IPR021183">
    <property type="entry name" value="NatA_aux_su"/>
</dbReference>
<dbReference type="InterPro" id="IPR019734">
    <property type="entry name" value="TPR_rpt"/>
</dbReference>
<protein>
    <submittedName>
        <fullName evidence="3">DEBR0S4_04324g1_1</fullName>
    </submittedName>
</protein>
<evidence type="ECO:0000313" key="4">
    <source>
        <dbReference type="Proteomes" id="UP000478008"/>
    </source>
</evidence>
<dbReference type="Gene3D" id="1.25.40.1040">
    <property type="match status" value="1"/>
</dbReference>
<reference evidence="3 4" key="1">
    <citation type="submission" date="2019-07" db="EMBL/GenBank/DDBJ databases">
        <authorList>
            <person name="Friedrich A."/>
            <person name="Schacherer J."/>
        </authorList>
    </citation>
    <scope>NUCLEOTIDE SEQUENCE [LARGE SCALE GENOMIC DNA]</scope>
</reference>
<dbReference type="Pfam" id="PF13181">
    <property type="entry name" value="TPR_8"/>
    <property type="match status" value="1"/>
</dbReference>
<dbReference type="AlphaFoldDB" id="A0A7D9H308"/>
<organism evidence="3 4">
    <name type="scientific">Dekkera bruxellensis</name>
    <name type="common">Brettanomyces custersii</name>
    <dbReference type="NCBI Taxonomy" id="5007"/>
    <lineage>
        <taxon>Eukaryota</taxon>
        <taxon>Fungi</taxon>
        <taxon>Dikarya</taxon>
        <taxon>Ascomycota</taxon>
        <taxon>Saccharomycotina</taxon>
        <taxon>Pichiomycetes</taxon>
        <taxon>Pichiales</taxon>
        <taxon>Pichiaceae</taxon>
        <taxon>Brettanomyces</taxon>
    </lineage>
</organism>
<dbReference type="GO" id="GO:0031415">
    <property type="term" value="C:NatA complex"/>
    <property type="evidence" value="ECO:0007669"/>
    <property type="project" value="TreeGrafter"/>
</dbReference>
<keyword evidence="1" id="KW-0677">Repeat</keyword>
<sequence>MASLSSLFSSKDDTRFKEALDLYENKHYKRAIKILDGIIQHNPKHYESVSLKGLALSNSDLPEKYDALKYIEKACKEGGTDSVVCHIAGLYYRGLKDYKQASKWYNAAMENKSPNKGILRDLSSCLTQTRDYKHLLVSRLGYLESQPAYRANWTSAAIAHCLNGQYDRAEDVLTRIEDLVAGHLSEDDLFEQSECLLLKNRAIYKQGDVSRALEHLEKIAKSGEVGDGAKLLEYKAQYLEELQRPREASLVYRRLLQRNPDNAKYYHDLERCLGTDKMSANVRLALYEKLCEFYPRADPPKFIPLTFLKGEQFAKKVEEYILSQLRRGAPATFVNVKPLYRRKSNRNVIYEVAKRFYDEEKSKLSSSETENDENGNPLRFCWAGYFLAQHFYRVRDYDSALRFIDEAISTTPTLVELYIVKARIFKRMNRLTEACETMNEARKLDLQDRFVNTKAAKYYLRANRVKDAIDTVSLFTRNEKAPNGVQDLHLMQCYWFLIESAEAYGRLAREALREWRKVSVGWDNKKKSQEIDHETVMTREHLRKKTLHLVGLTIKRYRAIVKVFEEYEDDQFDFHHYSMRKGTSRTYLTMLDWEDRLYHQPIFLRAAKGLTNISLEVLNDKPFFQVLLTNPAFSLNRTKKEKKAEEKQREELVKYSKSFPNDADVFAEAILRELADAPLKNAKRNTAGGFAQYADKGTALTRLTDLAKRVNDENSLDGQEIVFRVNQYFNKYVLCLQAMNHAYTADSSAAVVGYLYLNLFKARTNKSTPETIRRILALGLKRNFSELLAVEDSGDSEKLAEGLVQNFFTKNNFASAENLVRCEQIEPSDTFEKRILQIKQSLDPYTLRSLSYIED</sequence>
<dbReference type="PANTHER" id="PTHR22767">
    <property type="entry name" value="N-TERMINAL ACETYLTRANSFERASE-RELATED"/>
    <property type="match status" value="1"/>
</dbReference>
<gene>
    <name evidence="3" type="primary">NAT1</name>
    <name evidence="3" type="ORF">DEBR0S4_04324G</name>
</gene>
<evidence type="ECO:0000256" key="1">
    <source>
        <dbReference type="ARBA" id="ARBA00022737"/>
    </source>
</evidence>
<dbReference type="SMART" id="SM00028">
    <property type="entry name" value="TPR"/>
    <property type="match status" value="6"/>
</dbReference>
<dbReference type="InterPro" id="IPR011990">
    <property type="entry name" value="TPR-like_helical_dom_sf"/>
</dbReference>
<proteinExistence type="predicted"/>
<dbReference type="SUPFAM" id="SSF48452">
    <property type="entry name" value="TPR-like"/>
    <property type="match status" value="2"/>
</dbReference>
<name>A0A7D9H308_DEKBR</name>
<dbReference type="PANTHER" id="PTHR22767:SF2">
    <property type="entry name" value="N(ALPHA)-ACETYLTRANSFERASE 15_16, ISOFORM A"/>
    <property type="match status" value="1"/>
</dbReference>
<evidence type="ECO:0000256" key="2">
    <source>
        <dbReference type="ARBA" id="ARBA00022803"/>
    </source>
</evidence>
<dbReference type="Pfam" id="PF12569">
    <property type="entry name" value="NatA_aux_su"/>
    <property type="match status" value="2"/>
</dbReference>
<dbReference type="SUPFAM" id="SSF81901">
    <property type="entry name" value="HCP-like"/>
    <property type="match status" value="1"/>
</dbReference>
<keyword evidence="4" id="KW-1185">Reference proteome</keyword>
<dbReference type="Proteomes" id="UP000478008">
    <property type="component" value="Unassembled WGS sequence"/>
</dbReference>
<keyword evidence="2" id="KW-0802">TPR repeat</keyword>
<dbReference type="EMBL" id="CABFWN010000004">
    <property type="protein sequence ID" value="VUG18864.1"/>
    <property type="molecule type" value="Genomic_DNA"/>
</dbReference>